<feature type="transmembrane region" description="Helical" evidence="13">
    <location>
        <begin position="493"/>
        <end position="514"/>
    </location>
</feature>
<feature type="domain" description="PTS EIIC type-1" evidence="15">
    <location>
        <begin position="34"/>
        <end position="526"/>
    </location>
</feature>
<protein>
    <submittedName>
        <fullName evidence="16">PTS sugar transporter subunit IIABC</fullName>
    </submittedName>
</protein>
<dbReference type="GO" id="GO:0016301">
    <property type="term" value="F:kinase activity"/>
    <property type="evidence" value="ECO:0007669"/>
    <property type="project" value="UniProtKB-KW"/>
</dbReference>
<evidence type="ECO:0000256" key="13">
    <source>
        <dbReference type="SAM" id="Phobius"/>
    </source>
</evidence>
<evidence type="ECO:0000256" key="4">
    <source>
        <dbReference type="ARBA" id="ARBA00022597"/>
    </source>
</evidence>
<comment type="caution">
    <text evidence="16">The sequence shown here is derived from an EMBL/GenBank/DDBJ whole genome shotgun (WGS) entry which is preliminary data.</text>
</comment>
<dbReference type="Gene3D" id="3.30.1360.60">
    <property type="entry name" value="Glucose permease domain IIB"/>
    <property type="match status" value="1"/>
</dbReference>
<feature type="transmembrane region" description="Helical" evidence="13">
    <location>
        <begin position="231"/>
        <end position="254"/>
    </location>
</feature>
<accession>A0A4R0XJT1</accession>
<dbReference type="InterPro" id="IPR003352">
    <property type="entry name" value="PTS_EIIC"/>
</dbReference>
<reference evidence="16 17" key="1">
    <citation type="submission" date="2018-02" db="EMBL/GenBank/DDBJ databases">
        <title>Mycoplasma marinum and Mycoplasma todarodis sp. nov., moderately halophilic and psychrotolerant mycoplasmas isolated from cephalopods.</title>
        <authorList>
            <person name="Viver T."/>
        </authorList>
    </citation>
    <scope>NUCLEOTIDE SEQUENCE [LARGE SCALE GENOMIC DNA]</scope>
    <source>
        <strain evidence="16 17">PE</strain>
    </source>
</reference>
<feature type="transmembrane region" description="Helical" evidence="13">
    <location>
        <begin position="412"/>
        <end position="429"/>
    </location>
</feature>
<evidence type="ECO:0000256" key="8">
    <source>
        <dbReference type="ARBA" id="ARBA00022777"/>
    </source>
</evidence>
<dbReference type="PROSITE" id="PS51098">
    <property type="entry name" value="PTS_EIIB_TYPE_1"/>
    <property type="match status" value="1"/>
</dbReference>
<feature type="transmembrane region" description="Helical" evidence="13">
    <location>
        <begin position="387"/>
        <end position="405"/>
    </location>
</feature>
<feature type="domain" description="PTS EIIB type-1" evidence="14">
    <location>
        <begin position="546"/>
        <end position="628"/>
    </location>
</feature>
<dbReference type="GO" id="GO:0008982">
    <property type="term" value="F:protein-N(PI)-phosphohistidine-sugar phosphotransferase activity"/>
    <property type="evidence" value="ECO:0007669"/>
    <property type="project" value="InterPro"/>
</dbReference>
<feature type="transmembrane region" description="Helical" evidence="13">
    <location>
        <begin position="467"/>
        <end position="487"/>
    </location>
</feature>
<feature type="transmembrane region" description="Helical" evidence="13">
    <location>
        <begin position="188"/>
        <end position="211"/>
    </location>
</feature>
<sequence>MIKKIKRKENMNFSLTKTFSGKKEKKAKVNNGKGGIKKFLSKISGAFMLPISVMAIAGLFLGVGAAIASHSGSNHGLEVFGKFVSNMGLPVFSAMPILFAAAIAVAFTEEAGVAVFAAIIGYLTFSTLQSPFITPETISPKSTSASDLQGFTYNTGSKAWEQVVGYKILFAGAGRDAVQMKQLVGSNLGISSLQTSVFGGILVGALTAWSYNKFHTIKLPNIISFFGGKRFVPLVVIILMIPLTFGFLLFWPWIGYGLAKFGEVSGKAPAGLDSFVFGFIERSLIPFGLHHVFYAPLWWSNAGGDFNTSYADWANATRHIDATQLTQIKDAVGSKTGDSSLWIAMAGLKFNDIKWVDAHGHAQSTQVFIFMKEQLGLNLGRFMQGKFSFMIFGLPAAAAAMIMAAPKENRKMALGTILPAALTSFTTGVTEPLEFTFLFLAPWLFWGFHALMAGFSFMLMNILGSHIGMTFSGGMIDMVIYGILPFAKGTHFWWAFVIGAGLIPIYFSVFLFAIKKFNLETPGRGNNTKLFTKADYKNKNGDTQSDPIAEGIVAGYGGWDNITSTANCATRLRFDVKDGSKVDEAALKAVGAVGIVRVSDKHVQAIFGPQAEQLHNSIKKLPRTSKIVVEEKPKVTEEKPVAKKTTTAKKPVAKKTTTAKKPVAKKTTTAKNQLLKKLQLLKNSFKK</sequence>
<dbReference type="SUPFAM" id="SSF55604">
    <property type="entry name" value="Glucose permease domain IIB"/>
    <property type="match status" value="1"/>
</dbReference>
<keyword evidence="8" id="KW-0418">Kinase</keyword>
<feature type="transmembrane region" description="Helical" evidence="13">
    <location>
        <begin position="114"/>
        <end position="133"/>
    </location>
</feature>
<evidence type="ECO:0000256" key="1">
    <source>
        <dbReference type="ARBA" id="ARBA00004651"/>
    </source>
</evidence>
<keyword evidence="17" id="KW-1185">Reference proteome</keyword>
<dbReference type="NCBIfam" id="TIGR00826">
    <property type="entry name" value="EIIB_glc"/>
    <property type="match status" value="1"/>
</dbReference>
<comment type="subcellular location">
    <subcellularLocation>
        <location evidence="1">Cell membrane</location>
        <topology evidence="1">Multi-pass membrane protein</topology>
    </subcellularLocation>
</comment>
<dbReference type="GO" id="GO:0090563">
    <property type="term" value="F:protein-phosphocysteine-sugar phosphotransferase activity"/>
    <property type="evidence" value="ECO:0007669"/>
    <property type="project" value="TreeGrafter"/>
</dbReference>
<evidence type="ECO:0000256" key="3">
    <source>
        <dbReference type="ARBA" id="ARBA00022475"/>
    </source>
</evidence>
<evidence type="ECO:0000256" key="11">
    <source>
        <dbReference type="PROSITE-ProRule" id="PRU00421"/>
    </source>
</evidence>
<evidence type="ECO:0000313" key="17">
    <source>
        <dbReference type="Proteomes" id="UP000294192"/>
    </source>
</evidence>
<dbReference type="PANTHER" id="PTHR30009:SF20">
    <property type="entry name" value="PTS SYSTEM GLUCOSE-SPECIFIC EIICB COMPONENT-RELATED"/>
    <property type="match status" value="1"/>
</dbReference>
<keyword evidence="5" id="KW-0808">Transferase</keyword>
<dbReference type="CDD" id="cd00212">
    <property type="entry name" value="PTS_IIB_glc"/>
    <property type="match status" value="1"/>
</dbReference>
<dbReference type="Pfam" id="PF00367">
    <property type="entry name" value="PTS_EIIB"/>
    <property type="match status" value="1"/>
</dbReference>
<dbReference type="Proteomes" id="UP000294192">
    <property type="component" value="Unassembled WGS sequence"/>
</dbReference>
<evidence type="ECO:0000313" key="16">
    <source>
        <dbReference type="EMBL" id="TCG10704.1"/>
    </source>
</evidence>
<keyword evidence="4 16" id="KW-0762">Sugar transport</keyword>
<dbReference type="OrthoDB" id="9764327at2"/>
<evidence type="ECO:0000256" key="7">
    <source>
        <dbReference type="ARBA" id="ARBA00022692"/>
    </source>
</evidence>
<keyword evidence="9 13" id="KW-1133">Transmembrane helix</keyword>
<keyword evidence="10 13" id="KW-0472">Membrane</keyword>
<dbReference type="PROSITE" id="PS01035">
    <property type="entry name" value="PTS_EIIB_TYPE_1_CYS"/>
    <property type="match status" value="1"/>
</dbReference>
<evidence type="ECO:0000256" key="6">
    <source>
        <dbReference type="ARBA" id="ARBA00022683"/>
    </source>
</evidence>
<dbReference type="GO" id="GO:0009401">
    <property type="term" value="P:phosphoenolpyruvate-dependent sugar phosphotransferase system"/>
    <property type="evidence" value="ECO:0007669"/>
    <property type="project" value="UniProtKB-KW"/>
</dbReference>
<dbReference type="InterPro" id="IPR001996">
    <property type="entry name" value="PTS_IIB_1"/>
</dbReference>
<gene>
    <name evidence="16" type="ORF">C4B24_04120</name>
</gene>
<dbReference type="EMBL" id="PSZO01000024">
    <property type="protein sequence ID" value="TCG10704.1"/>
    <property type="molecule type" value="Genomic_DNA"/>
</dbReference>
<proteinExistence type="predicted"/>
<dbReference type="PANTHER" id="PTHR30009">
    <property type="entry name" value="CYTOCHROME C-TYPE SYNTHESIS PROTEIN AND PTS TRANSMEMBRANE COMPONENT"/>
    <property type="match status" value="1"/>
</dbReference>
<evidence type="ECO:0000256" key="10">
    <source>
        <dbReference type="ARBA" id="ARBA00023136"/>
    </source>
</evidence>
<dbReference type="InterPro" id="IPR013013">
    <property type="entry name" value="PTS_EIIC_1"/>
</dbReference>
<evidence type="ECO:0000256" key="9">
    <source>
        <dbReference type="ARBA" id="ARBA00022989"/>
    </source>
</evidence>
<keyword evidence="7 13" id="KW-0812">Transmembrane</keyword>
<evidence type="ECO:0000259" key="15">
    <source>
        <dbReference type="PROSITE" id="PS51103"/>
    </source>
</evidence>
<feature type="active site" description="Phosphocysteine intermediate; for EIIB activity" evidence="11">
    <location>
        <position position="568"/>
    </location>
</feature>
<dbReference type="GO" id="GO:0005886">
    <property type="term" value="C:plasma membrane"/>
    <property type="evidence" value="ECO:0007669"/>
    <property type="project" value="UniProtKB-SubCell"/>
</dbReference>
<feature type="transmembrane region" description="Helical" evidence="13">
    <location>
        <begin position="435"/>
        <end position="460"/>
    </location>
</feature>
<feature type="transmembrane region" description="Helical" evidence="13">
    <location>
        <begin position="87"/>
        <end position="107"/>
    </location>
</feature>
<name>A0A4R0XJT1_9MOLU</name>
<evidence type="ECO:0000259" key="14">
    <source>
        <dbReference type="PROSITE" id="PS51098"/>
    </source>
</evidence>
<keyword evidence="6" id="KW-0598">Phosphotransferase system</keyword>
<evidence type="ECO:0000256" key="12">
    <source>
        <dbReference type="SAM" id="MobiDB-lite"/>
    </source>
</evidence>
<keyword evidence="3" id="KW-1003">Cell membrane</keyword>
<organism evidence="16 17">
    <name type="scientific">Mycoplasma marinum</name>
    <dbReference type="NCBI Taxonomy" id="1937190"/>
    <lineage>
        <taxon>Bacteria</taxon>
        <taxon>Bacillati</taxon>
        <taxon>Mycoplasmatota</taxon>
        <taxon>Mollicutes</taxon>
        <taxon>Mycoplasmataceae</taxon>
        <taxon>Mycoplasma</taxon>
    </lineage>
</organism>
<keyword evidence="2" id="KW-0813">Transport</keyword>
<feature type="transmembrane region" description="Helical" evidence="13">
    <location>
        <begin position="46"/>
        <end position="67"/>
    </location>
</feature>
<dbReference type="AlphaFoldDB" id="A0A4R0XJT1"/>
<evidence type="ECO:0000256" key="5">
    <source>
        <dbReference type="ARBA" id="ARBA00022679"/>
    </source>
</evidence>
<dbReference type="InterPro" id="IPR050429">
    <property type="entry name" value="PTS_Glucose_EIICBA"/>
</dbReference>
<dbReference type="InterPro" id="IPR018113">
    <property type="entry name" value="PTrfase_EIIB_Cys"/>
</dbReference>
<evidence type="ECO:0000256" key="2">
    <source>
        <dbReference type="ARBA" id="ARBA00022448"/>
    </source>
</evidence>
<feature type="region of interest" description="Disordered" evidence="12">
    <location>
        <begin position="634"/>
        <end position="670"/>
    </location>
</feature>
<dbReference type="Pfam" id="PF02378">
    <property type="entry name" value="PTS_EIIC"/>
    <property type="match status" value="1"/>
</dbReference>
<dbReference type="PROSITE" id="PS51103">
    <property type="entry name" value="PTS_EIIC_TYPE_1"/>
    <property type="match status" value="1"/>
</dbReference>
<dbReference type="InterPro" id="IPR036878">
    <property type="entry name" value="Glu_permease_IIB"/>
</dbReference>
<feature type="compositionally biased region" description="Low complexity" evidence="12">
    <location>
        <begin position="643"/>
        <end position="670"/>
    </location>
</feature>